<dbReference type="GO" id="GO:0004862">
    <property type="term" value="F:cAMP-dependent protein kinase inhibitor activity"/>
    <property type="evidence" value="ECO:0007669"/>
    <property type="project" value="TreeGrafter"/>
</dbReference>
<dbReference type="PROSITE" id="PS50042">
    <property type="entry name" value="CNMP_BINDING_3"/>
    <property type="match status" value="1"/>
</dbReference>
<sequence length="152" mass="16423">MATVREDVIPSLERSPLFAGMEREQVRTAAERFDDSTYLAGHGVLTEGLSGPDFFVILEGEADVIVDGNIVHHLRAGDFFGEVAALDGKSRTASVRATSRLRCLTLGDGSFRQFLIENPIIAVNLLPEIVRRFRSVAPNAPPLADEGSQTAG</sequence>
<accession>A0A934N969</accession>
<dbReference type="GO" id="GO:0034236">
    <property type="term" value="F:protein kinase A catalytic subunit binding"/>
    <property type="evidence" value="ECO:0007669"/>
    <property type="project" value="TreeGrafter"/>
</dbReference>
<dbReference type="Proteomes" id="UP000614410">
    <property type="component" value="Unassembled WGS sequence"/>
</dbReference>
<evidence type="ECO:0000259" key="1">
    <source>
        <dbReference type="PROSITE" id="PS50042"/>
    </source>
</evidence>
<dbReference type="GO" id="GO:0005829">
    <property type="term" value="C:cytosol"/>
    <property type="evidence" value="ECO:0007669"/>
    <property type="project" value="TreeGrafter"/>
</dbReference>
<dbReference type="InterPro" id="IPR050503">
    <property type="entry name" value="cAMP-dep_PK_reg_su-like"/>
</dbReference>
<organism evidence="2 3">
    <name type="scientific">Candidatus Amunia macphersoniae</name>
    <dbReference type="NCBI Taxonomy" id="3127014"/>
    <lineage>
        <taxon>Bacteria</taxon>
        <taxon>Bacillati</taxon>
        <taxon>Candidatus Dormiibacterota</taxon>
        <taxon>Candidatus Dormibacteria</taxon>
        <taxon>Candidatus Aeolococcales</taxon>
        <taxon>Candidatus Aeolococcaceae</taxon>
        <taxon>Candidatus Amunia</taxon>
    </lineage>
</organism>
<dbReference type="SMART" id="SM00100">
    <property type="entry name" value="cNMP"/>
    <property type="match status" value="1"/>
</dbReference>
<proteinExistence type="predicted"/>
<evidence type="ECO:0000313" key="3">
    <source>
        <dbReference type="Proteomes" id="UP000614410"/>
    </source>
</evidence>
<dbReference type="EMBL" id="JAEKNN010000023">
    <property type="protein sequence ID" value="MBJ7608707.1"/>
    <property type="molecule type" value="Genomic_DNA"/>
</dbReference>
<protein>
    <submittedName>
        <fullName evidence="2">Cyclic nucleotide-binding domain-containing protein</fullName>
    </submittedName>
</protein>
<dbReference type="GO" id="GO:0030552">
    <property type="term" value="F:cAMP binding"/>
    <property type="evidence" value="ECO:0007669"/>
    <property type="project" value="TreeGrafter"/>
</dbReference>
<dbReference type="GO" id="GO:0005952">
    <property type="term" value="C:cAMP-dependent protein kinase complex"/>
    <property type="evidence" value="ECO:0007669"/>
    <property type="project" value="InterPro"/>
</dbReference>
<evidence type="ECO:0000313" key="2">
    <source>
        <dbReference type="EMBL" id="MBJ7608707.1"/>
    </source>
</evidence>
<comment type="caution">
    <text evidence="2">The sequence shown here is derived from an EMBL/GenBank/DDBJ whole genome shotgun (WGS) entry which is preliminary data.</text>
</comment>
<dbReference type="PANTHER" id="PTHR11635:SF152">
    <property type="entry name" value="CAMP-DEPENDENT PROTEIN KINASE TYPE I REGULATORY SUBUNIT-RELATED"/>
    <property type="match status" value="1"/>
</dbReference>
<gene>
    <name evidence="2" type="ORF">JF887_04655</name>
</gene>
<name>A0A934N969_9BACT</name>
<dbReference type="Pfam" id="PF00027">
    <property type="entry name" value="cNMP_binding"/>
    <property type="match status" value="1"/>
</dbReference>
<dbReference type="InterPro" id="IPR018490">
    <property type="entry name" value="cNMP-bd_dom_sf"/>
</dbReference>
<dbReference type="Gene3D" id="2.60.120.10">
    <property type="entry name" value="Jelly Rolls"/>
    <property type="match status" value="1"/>
</dbReference>
<dbReference type="PRINTS" id="PR00103">
    <property type="entry name" value="CAMPKINASE"/>
</dbReference>
<feature type="domain" description="Cyclic nucleotide-binding" evidence="1">
    <location>
        <begin position="17"/>
        <end position="132"/>
    </location>
</feature>
<dbReference type="InterPro" id="IPR000595">
    <property type="entry name" value="cNMP-bd_dom"/>
</dbReference>
<dbReference type="SUPFAM" id="SSF51206">
    <property type="entry name" value="cAMP-binding domain-like"/>
    <property type="match status" value="1"/>
</dbReference>
<dbReference type="CDD" id="cd00038">
    <property type="entry name" value="CAP_ED"/>
    <property type="match status" value="1"/>
</dbReference>
<reference evidence="2 3" key="1">
    <citation type="submission" date="2020-10" db="EMBL/GenBank/DDBJ databases">
        <title>Ca. Dormibacterota MAGs.</title>
        <authorList>
            <person name="Montgomery K."/>
        </authorList>
    </citation>
    <scope>NUCLEOTIDE SEQUENCE [LARGE SCALE GENOMIC DNA]</scope>
    <source>
        <strain evidence="2">Mitchell_Peninsula_5</strain>
    </source>
</reference>
<dbReference type="InterPro" id="IPR014710">
    <property type="entry name" value="RmlC-like_jellyroll"/>
</dbReference>
<dbReference type="PANTHER" id="PTHR11635">
    <property type="entry name" value="CAMP-DEPENDENT PROTEIN KINASE REGULATORY CHAIN"/>
    <property type="match status" value="1"/>
</dbReference>
<dbReference type="AlphaFoldDB" id="A0A934N969"/>